<feature type="compositionally biased region" description="Basic and acidic residues" evidence="3">
    <location>
        <begin position="701"/>
        <end position="710"/>
    </location>
</feature>
<keyword evidence="1" id="KW-0540">Nuclease</keyword>
<keyword evidence="2" id="KW-0378">Hydrolase</keyword>
<dbReference type="SUPFAM" id="SSF53098">
    <property type="entry name" value="Ribonuclease H-like"/>
    <property type="match status" value="1"/>
</dbReference>
<dbReference type="GO" id="GO:0003676">
    <property type="term" value="F:nucleic acid binding"/>
    <property type="evidence" value="ECO:0007669"/>
    <property type="project" value="InterPro"/>
</dbReference>
<dbReference type="OrthoDB" id="2500635at2759"/>
<dbReference type="PANTHER" id="PTHR13620">
    <property type="entry name" value="3-5 EXONUCLEASE"/>
    <property type="match status" value="1"/>
</dbReference>
<dbReference type="GO" id="GO:0006139">
    <property type="term" value="P:nucleobase-containing compound metabolic process"/>
    <property type="evidence" value="ECO:0007669"/>
    <property type="project" value="InterPro"/>
</dbReference>
<dbReference type="Proteomes" id="UP000037035">
    <property type="component" value="Unassembled WGS sequence"/>
</dbReference>
<evidence type="ECO:0000256" key="3">
    <source>
        <dbReference type="SAM" id="MobiDB-lite"/>
    </source>
</evidence>
<feature type="region of interest" description="Disordered" evidence="3">
    <location>
        <begin position="1090"/>
        <end position="1122"/>
    </location>
</feature>
<feature type="domain" description="3'-5' exonuclease" evidence="4">
    <location>
        <begin position="497"/>
        <end position="661"/>
    </location>
</feature>
<dbReference type="InterPro" id="IPR002562">
    <property type="entry name" value="3'-5'_exonuclease_dom"/>
</dbReference>
<dbReference type="GO" id="GO:0005634">
    <property type="term" value="C:nucleus"/>
    <property type="evidence" value="ECO:0007669"/>
    <property type="project" value="TreeGrafter"/>
</dbReference>
<name>A0A0L6VG60_9BASI</name>
<evidence type="ECO:0000313" key="6">
    <source>
        <dbReference type="Proteomes" id="UP000037035"/>
    </source>
</evidence>
<dbReference type="AlphaFoldDB" id="A0A0L6VG60"/>
<evidence type="ECO:0000256" key="2">
    <source>
        <dbReference type="ARBA" id="ARBA00022801"/>
    </source>
</evidence>
<dbReference type="InterPro" id="IPR036397">
    <property type="entry name" value="RNaseH_sf"/>
</dbReference>
<dbReference type="EMBL" id="LAVV01006514">
    <property type="protein sequence ID" value="KNZ59537.1"/>
    <property type="molecule type" value="Genomic_DNA"/>
</dbReference>
<feature type="region of interest" description="Disordered" evidence="3">
    <location>
        <begin position="687"/>
        <end position="737"/>
    </location>
</feature>
<dbReference type="Pfam" id="PF01612">
    <property type="entry name" value="DNA_pol_A_exo1"/>
    <property type="match status" value="1"/>
</dbReference>
<evidence type="ECO:0000259" key="4">
    <source>
        <dbReference type="Pfam" id="PF01612"/>
    </source>
</evidence>
<comment type="caution">
    <text evidence="5">The sequence shown here is derived from an EMBL/GenBank/DDBJ whole genome shotgun (WGS) entry which is preliminary data.</text>
</comment>
<accession>A0A0L6VG60</accession>
<evidence type="ECO:0000313" key="5">
    <source>
        <dbReference type="EMBL" id="KNZ59537.1"/>
    </source>
</evidence>
<evidence type="ECO:0000256" key="1">
    <source>
        <dbReference type="ARBA" id="ARBA00022722"/>
    </source>
</evidence>
<feature type="region of interest" description="Disordered" evidence="3">
    <location>
        <begin position="908"/>
        <end position="981"/>
    </location>
</feature>
<feature type="compositionally biased region" description="Basic and acidic residues" evidence="3">
    <location>
        <begin position="912"/>
        <end position="927"/>
    </location>
</feature>
<dbReference type="VEuPathDB" id="FungiDB:VP01_1709g4"/>
<reference evidence="5 6" key="1">
    <citation type="submission" date="2015-08" db="EMBL/GenBank/DDBJ databases">
        <title>Next Generation Sequencing and Analysis of the Genome of Puccinia sorghi L Schw, the Causal Agent of Maize Common Rust.</title>
        <authorList>
            <person name="Rochi L."/>
            <person name="Burguener G."/>
            <person name="Darino M."/>
            <person name="Turjanski A."/>
            <person name="Kreff E."/>
            <person name="Dieguez M.J."/>
            <person name="Sacco F."/>
        </authorList>
    </citation>
    <scope>NUCLEOTIDE SEQUENCE [LARGE SCALE GENOMIC DNA]</scope>
    <source>
        <strain evidence="5 6">RO10H11247</strain>
    </source>
</reference>
<dbReference type="GO" id="GO:0005737">
    <property type="term" value="C:cytoplasm"/>
    <property type="evidence" value="ECO:0007669"/>
    <property type="project" value="TreeGrafter"/>
</dbReference>
<keyword evidence="6" id="KW-1185">Reference proteome</keyword>
<organism evidence="5 6">
    <name type="scientific">Puccinia sorghi</name>
    <dbReference type="NCBI Taxonomy" id="27349"/>
    <lineage>
        <taxon>Eukaryota</taxon>
        <taxon>Fungi</taxon>
        <taxon>Dikarya</taxon>
        <taxon>Basidiomycota</taxon>
        <taxon>Pucciniomycotina</taxon>
        <taxon>Pucciniomycetes</taxon>
        <taxon>Pucciniales</taxon>
        <taxon>Pucciniaceae</taxon>
        <taxon>Puccinia</taxon>
    </lineage>
</organism>
<dbReference type="PANTHER" id="PTHR13620:SF104">
    <property type="entry name" value="EXONUCLEASE 3'-5' DOMAIN-CONTAINING PROTEIN 2"/>
    <property type="match status" value="1"/>
</dbReference>
<sequence length="1196" mass="132464">MCLRRKTTTTCFTWLSRGHLQRLATKLPCPLFLAPRQNPHLLGRRTCYRLPHNLLNPLPSPPHPFNHLTPLDIHSLTACLLLLVYRVSHLSYLSLISSPAFLPPINTAGHIPMDIKFVVNNPCDKPVSQVAQHPRPTPILKPFTCKYPVQRGPASVASSDLSDHCSAKSSRFSSAVTTTVKIPSPCPSKSKSPLRRRSSAPSIFGSLIPSTTGCYSPQKTSYAWRKTMYEYFKSDDEGILSSDDEWWLGRNKPLIEQEEPPSGKTRLIRGRPVGVASKHFDLDSTHLITGKGSPQEEETLEARPRSWISWDETTAPTALSSSLTPVCPVARTFGDSPMLKTSDFPALSGAHTNPGPPTATEECSSRLADGPWKNARAPSALTKFPSLRSTARPQPSTTRFICSYSSATTQASNGTSTATPRAKETKRTVADLRDESLKATLPAFKLDDPAFKPQTITMCPTEQHPISELPLLLKSLSHDGLTLPSGRPELEGGPYVAIGFDMEWTISRIKGHENKTAVIQLASRSQVLIVQISSDGPWRTQGIMPPSLVDFLANPQIVKIGVGIRNDGLKLIRDHRLGPKPFLNSFLELSRLARAFSQPDCYSGYSRLISLQQIVADHLKVYLPKVDTRTSDWTKPLEDAQIEYAASDVVATIRVAKQLFNLFEGRIRKADSGLMILQYIESLEPTFERSASPTQPPVPPKQKDSSELPKTKAKPFPKPKGTANSTGFPNRMKPPTQTESMDLLIPISNAADFPNLKDTAKPPLKDPPRQIKKSFGPFPASHKQWRTFLPATGPQSVEVTKQWVTKPAKFLAASLKPLKKQVSLKTQQAWELWSVFIHLDKYHEGNSINSCANAMGIRPMGIAIFIGKMLIHFKLNHLNLNEYYQKRIKARIANPQAFAELRISPTSQGDVAGEKAGSKCIKGDRAHGVPQGALPEHSQENHDQEKEPIRPSLSLHGSRPSLLRPHSSSFSYPTPTDDKRVVVRSPSLPSFPYDDKVSEAEQIVVEQSSCFSATEPIAKTVPLADVPSIDTTPEEVSVMAEALLAVSSDKGLENIPESGKTQRLKSGKNWFEETLKEDEQIDVAAADQPSQEMGELLTDQQGTGKAEAGKAEEEDKDEDSGRVKNRCKTKNFRVDDSEFMKNKSLEDGPLFQEDEWERIKEMNRKKAQLILAVVEGFRLPQRLHTSACYFQLESEP</sequence>
<proteinExistence type="predicted"/>
<feature type="compositionally biased region" description="Low complexity" evidence="3">
    <location>
        <begin position="958"/>
        <end position="971"/>
    </location>
</feature>
<dbReference type="InterPro" id="IPR051132">
    <property type="entry name" value="3-5_Exonuclease_domain"/>
</dbReference>
<protein>
    <recommendedName>
        <fullName evidence="4">3'-5' exonuclease domain-containing protein</fullName>
    </recommendedName>
</protein>
<dbReference type="Gene3D" id="3.30.420.10">
    <property type="entry name" value="Ribonuclease H-like superfamily/Ribonuclease H"/>
    <property type="match status" value="1"/>
</dbReference>
<feature type="region of interest" description="Disordered" evidence="3">
    <location>
        <begin position="183"/>
        <end position="202"/>
    </location>
</feature>
<feature type="compositionally biased region" description="Basic and acidic residues" evidence="3">
    <location>
        <begin position="937"/>
        <end position="949"/>
    </location>
</feature>
<dbReference type="CDD" id="cd06141">
    <property type="entry name" value="WRN_exo"/>
    <property type="match status" value="1"/>
</dbReference>
<dbReference type="InterPro" id="IPR012337">
    <property type="entry name" value="RNaseH-like_sf"/>
</dbReference>
<dbReference type="STRING" id="27349.A0A0L6VG60"/>
<dbReference type="GO" id="GO:0008408">
    <property type="term" value="F:3'-5' exonuclease activity"/>
    <property type="evidence" value="ECO:0007669"/>
    <property type="project" value="InterPro"/>
</dbReference>
<gene>
    <name evidence="5" type="ORF">VP01_1709g4</name>
</gene>